<accession>A0ACC1IZN8</accession>
<keyword evidence="2" id="KW-1185">Reference proteome</keyword>
<evidence type="ECO:0000313" key="1">
    <source>
        <dbReference type="EMBL" id="KAJ1931955.1"/>
    </source>
</evidence>
<reference evidence="1" key="1">
    <citation type="submission" date="2022-07" db="EMBL/GenBank/DDBJ databases">
        <title>Phylogenomic reconstructions and comparative analyses of Kickxellomycotina fungi.</title>
        <authorList>
            <person name="Reynolds N.K."/>
            <person name="Stajich J.E."/>
            <person name="Barry K."/>
            <person name="Grigoriev I.V."/>
            <person name="Crous P."/>
            <person name="Smith M.E."/>
        </authorList>
    </citation>
    <scope>NUCLEOTIDE SEQUENCE</scope>
    <source>
        <strain evidence="1">NRRL 5244</strain>
    </source>
</reference>
<name>A0ACC1IZN8_9FUNG</name>
<feature type="non-terminal residue" evidence="1">
    <location>
        <position position="141"/>
    </location>
</feature>
<sequence>MSPPTTSNPTTSAHDSNLIDLLFTSALDGEYVRDQIAGTYKAYDPAQDKDAAPAATDKAEIDAAQLAELKSREVQAIKTAESGDIAGAITALSAIISDCPQYASAYNNRAQAYRLEGKDDLALQDLDGAIEHGAGEILGQA</sequence>
<organism evidence="1 2">
    <name type="scientific">Linderina macrospora</name>
    <dbReference type="NCBI Taxonomy" id="4868"/>
    <lineage>
        <taxon>Eukaryota</taxon>
        <taxon>Fungi</taxon>
        <taxon>Fungi incertae sedis</taxon>
        <taxon>Zoopagomycota</taxon>
        <taxon>Kickxellomycotina</taxon>
        <taxon>Kickxellomycetes</taxon>
        <taxon>Kickxellales</taxon>
        <taxon>Kickxellaceae</taxon>
        <taxon>Linderina</taxon>
    </lineage>
</organism>
<protein>
    <submittedName>
        <fullName evidence="1">Uncharacterized protein</fullName>
    </submittedName>
</protein>
<dbReference type="EMBL" id="JANBPW010005757">
    <property type="protein sequence ID" value="KAJ1931955.1"/>
    <property type="molecule type" value="Genomic_DNA"/>
</dbReference>
<proteinExistence type="predicted"/>
<evidence type="ECO:0000313" key="2">
    <source>
        <dbReference type="Proteomes" id="UP001150603"/>
    </source>
</evidence>
<dbReference type="Proteomes" id="UP001150603">
    <property type="component" value="Unassembled WGS sequence"/>
</dbReference>
<comment type="caution">
    <text evidence="1">The sequence shown here is derived from an EMBL/GenBank/DDBJ whole genome shotgun (WGS) entry which is preliminary data.</text>
</comment>
<gene>
    <name evidence="1" type="ORF">FBU59_006535</name>
</gene>